<evidence type="ECO:0000313" key="2">
    <source>
        <dbReference type="EMBL" id="SFI89801.1"/>
    </source>
</evidence>
<dbReference type="RefSeq" id="WP_092863623.1">
    <property type="nucleotide sequence ID" value="NZ_FOQH01000010.1"/>
</dbReference>
<dbReference type="Proteomes" id="UP000199377">
    <property type="component" value="Unassembled WGS sequence"/>
</dbReference>
<reference evidence="2 3" key="1">
    <citation type="submission" date="2016-10" db="EMBL/GenBank/DDBJ databases">
        <authorList>
            <person name="de Groot N.N."/>
        </authorList>
    </citation>
    <scope>NUCLEOTIDE SEQUENCE [LARGE SCALE GENOMIC DNA]</scope>
    <source>
        <strain evidence="2 3">CGMCC 1.11030</strain>
    </source>
</reference>
<accession>A0A1I3LYD2</accession>
<dbReference type="AlphaFoldDB" id="A0A1I3LYD2"/>
<feature type="transmembrane region" description="Helical" evidence="1">
    <location>
        <begin position="119"/>
        <end position="140"/>
    </location>
</feature>
<evidence type="ECO:0000313" key="3">
    <source>
        <dbReference type="Proteomes" id="UP000199377"/>
    </source>
</evidence>
<sequence>MANLGLDWWPAEAKRPVLRLVAGLALAPVLIGALTAPLAFVVAGMTLPDGAMVTQAATNVALTALSAFVVFSATFGLLAVLGLWLARRRTALAFALAGIAGGVLFALASSLVFGVGLTLAQPLILGGMGAASLLIVRWIAGVRELPAAA</sequence>
<keyword evidence="1" id="KW-0472">Membrane</keyword>
<dbReference type="EMBL" id="FOQH01000010">
    <property type="protein sequence ID" value="SFI89801.1"/>
    <property type="molecule type" value="Genomic_DNA"/>
</dbReference>
<feature type="transmembrane region" description="Helical" evidence="1">
    <location>
        <begin position="60"/>
        <end position="85"/>
    </location>
</feature>
<feature type="transmembrane region" description="Helical" evidence="1">
    <location>
        <begin position="92"/>
        <end position="113"/>
    </location>
</feature>
<name>A0A1I3LYD2_9RHOB</name>
<proteinExistence type="predicted"/>
<gene>
    <name evidence="2" type="ORF">SAMN05216258_110233</name>
</gene>
<protein>
    <submittedName>
        <fullName evidence="2">Uncharacterized protein</fullName>
    </submittedName>
</protein>
<evidence type="ECO:0000256" key="1">
    <source>
        <dbReference type="SAM" id="Phobius"/>
    </source>
</evidence>
<keyword evidence="3" id="KW-1185">Reference proteome</keyword>
<feature type="transmembrane region" description="Helical" evidence="1">
    <location>
        <begin position="20"/>
        <end position="40"/>
    </location>
</feature>
<keyword evidence="1" id="KW-0812">Transmembrane</keyword>
<keyword evidence="1" id="KW-1133">Transmembrane helix</keyword>
<organism evidence="2 3">
    <name type="scientific">Albimonas pacifica</name>
    <dbReference type="NCBI Taxonomy" id="1114924"/>
    <lineage>
        <taxon>Bacteria</taxon>
        <taxon>Pseudomonadati</taxon>
        <taxon>Pseudomonadota</taxon>
        <taxon>Alphaproteobacteria</taxon>
        <taxon>Rhodobacterales</taxon>
        <taxon>Paracoccaceae</taxon>
        <taxon>Albimonas</taxon>
    </lineage>
</organism>